<dbReference type="InterPro" id="IPR006140">
    <property type="entry name" value="D-isomer_DH_NAD-bd"/>
</dbReference>
<dbReference type="Pfam" id="PF02826">
    <property type="entry name" value="2-Hacid_dh_C"/>
    <property type="match status" value="1"/>
</dbReference>
<evidence type="ECO:0000256" key="1">
    <source>
        <dbReference type="ARBA" id="ARBA00005854"/>
    </source>
</evidence>
<gene>
    <name evidence="7" type="ORF">ABID14_000711</name>
</gene>
<evidence type="ECO:0000259" key="6">
    <source>
        <dbReference type="Pfam" id="PF02826"/>
    </source>
</evidence>
<evidence type="ECO:0000313" key="8">
    <source>
        <dbReference type="Proteomes" id="UP001549162"/>
    </source>
</evidence>
<comment type="caution">
    <text evidence="7">The sequence shown here is derived from an EMBL/GenBank/DDBJ whole genome shotgun (WGS) entry which is preliminary data.</text>
</comment>
<reference evidence="7 8" key="1">
    <citation type="submission" date="2024-06" db="EMBL/GenBank/DDBJ databases">
        <title>Genomic Encyclopedia of Type Strains, Phase IV (KMG-IV): sequencing the most valuable type-strain genomes for metagenomic binning, comparative biology and taxonomic classification.</title>
        <authorList>
            <person name="Goeker M."/>
        </authorList>
    </citation>
    <scope>NUCLEOTIDE SEQUENCE [LARGE SCALE GENOMIC DNA]</scope>
    <source>
        <strain evidence="7 8">DSM 21460</strain>
    </source>
</reference>
<dbReference type="InterPro" id="IPR006139">
    <property type="entry name" value="D-isomer_2_OHA_DH_cat_dom"/>
</dbReference>
<proteinExistence type="inferred from homology"/>
<dbReference type="EMBL" id="JBEPMA010000003">
    <property type="protein sequence ID" value="MET3617083.1"/>
    <property type="molecule type" value="Genomic_DNA"/>
</dbReference>
<dbReference type="CDD" id="cd12155">
    <property type="entry name" value="PGDH_1"/>
    <property type="match status" value="1"/>
</dbReference>
<dbReference type="PANTHER" id="PTHR43333">
    <property type="entry name" value="2-HACID_DH_C DOMAIN-CONTAINING PROTEIN"/>
    <property type="match status" value="1"/>
</dbReference>
<dbReference type="Gene3D" id="3.40.50.720">
    <property type="entry name" value="NAD(P)-binding Rossmann-like Domain"/>
    <property type="match status" value="2"/>
</dbReference>
<accession>A0ABV2J8I4</accession>
<dbReference type="InterPro" id="IPR036291">
    <property type="entry name" value="NAD(P)-bd_dom_sf"/>
</dbReference>
<dbReference type="SUPFAM" id="SSF52283">
    <property type="entry name" value="Formate/glycerate dehydrogenase catalytic domain-like"/>
    <property type="match status" value="1"/>
</dbReference>
<dbReference type="SUPFAM" id="SSF51735">
    <property type="entry name" value="NAD(P)-binding Rossmann-fold domains"/>
    <property type="match status" value="1"/>
</dbReference>
<protein>
    <submittedName>
        <fullName evidence="7">Phosphoglycerate dehydrogenase-like enzyme</fullName>
    </submittedName>
</protein>
<feature type="domain" description="D-isomer specific 2-hydroxyacid dehydrogenase NAD-binding" evidence="6">
    <location>
        <begin position="116"/>
        <end position="275"/>
    </location>
</feature>
<name>A0ABV2J8I4_9FIRM</name>
<keyword evidence="2 4" id="KW-0560">Oxidoreductase</keyword>
<dbReference type="Pfam" id="PF00389">
    <property type="entry name" value="2-Hacid_dh"/>
    <property type="match status" value="1"/>
</dbReference>
<evidence type="ECO:0000259" key="5">
    <source>
        <dbReference type="Pfam" id="PF00389"/>
    </source>
</evidence>
<evidence type="ECO:0000256" key="3">
    <source>
        <dbReference type="ARBA" id="ARBA00023027"/>
    </source>
</evidence>
<feature type="domain" description="D-isomer specific 2-hydroxyacid dehydrogenase catalytic" evidence="5">
    <location>
        <begin position="40"/>
        <end position="301"/>
    </location>
</feature>
<dbReference type="RefSeq" id="WP_354367192.1">
    <property type="nucleotide sequence ID" value="NZ_JBEPMA010000003.1"/>
</dbReference>
<evidence type="ECO:0000256" key="2">
    <source>
        <dbReference type="ARBA" id="ARBA00023002"/>
    </source>
</evidence>
<dbReference type="PANTHER" id="PTHR43333:SF1">
    <property type="entry name" value="D-ISOMER SPECIFIC 2-HYDROXYACID DEHYDROGENASE NAD-BINDING DOMAIN-CONTAINING PROTEIN"/>
    <property type="match status" value="1"/>
</dbReference>
<dbReference type="Proteomes" id="UP001549162">
    <property type="component" value="Unassembled WGS sequence"/>
</dbReference>
<organism evidence="7 8">
    <name type="scientific">Peptoniphilus olsenii</name>
    <dbReference type="NCBI Taxonomy" id="411570"/>
    <lineage>
        <taxon>Bacteria</taxon>
        <taxon>Bacillati</taxon>
        <taxon>Bacillota</taxon>
        <taxon>Tissierellia</taxon>
        <taxon>Tissierellales</taxon>
        <taxon>Peptoniphilaceae</taxon>
        <taxon>Peptoniphilus</taxon>
    </lineage>
</organism>
<keyword evidence="8" id="KW-1185">Reference proteome</keyword>
<keyword evidence="3" id="KW-0520">NAD</keyword>
<evidence type="ECO:0000256" key="4">
    <source>
        <dbReference type="RuleBase" id="RU003719"/>
    </source>
</evidence>
<comment type="similarity">
    <text evidence="1 4">Belongs to the D-isomer specific 2-hydroxyacid dehydrogenase family.</text>
</comment>
<sequence>MKVLTSARIARKFEPKMKELGYEVITFDKEDVNEKEDYGEDIIIASMDIIGMDLSKHKNLKYIFTISVGIDYLDLELLKENNIILTNNNGVYSEPIAEWIVYSLLQIEKSDRFNIKNQENKIWKPRVHSYNLYGKRALFLGTGSIAQAGAKRLSGFEMELNGFNTDGRKIEPFINVYSLDELDDVVSNMDYIIMCLPGTDETYHFLNEGRIAEMKDGVVLVNISRGSTIDEKALIKALQNGKIRAAALDVFENEPLDKNSPLWEMENVYIYPHISFSSEDHEEREFRTALHNLRSLKGESDLINIIDYEKGY</sequence>
<evidence type="ECO:0000313" key="7">
    <source>
        <dbReference type="EMBL" id="MET3617083.1"/>
    </source>
</evidence>